<comment type="caution">
    <text evidence="1">The sequence shown here is derived from an EMBL/GenBank/DDBJ whole genome shotgun (WGS) entry which is preliminary data.</text>
</comment>
<proteinExistence type="predicted"/>
<sequence>MPQVSITSNAEIPGGLLSLGELFLQPLASSLHFNITVSHKARDGSLPRPPDLLRPSCGGGSRACELRSSGSGGGLDCTNLAWLNSNNIGAEIETPEGRRGHDMFQHIDRIFRASGKIEAIRQLLAAARRDDSLPMGAPLRTTPKKKHACIFTARPGTAVALASWADKHLSGKWKVVVVLSKTSASRRQQVIDNAFQDIPYGD</sequence>
<name>A0AAN7HHA2_9PEZI</name>
<gene>
    <name evidence="1" type="ORF">C7999DRAFT_34209</name>
</gene>
<dbReference type="AlphaFoldDB" id="A0AAN7HHA2"/>
<dbReference type="EMBL" id="MU857701">
    <property type="protein sequence ID" value="KAK4245447.1"/>
    <property type="molecule type" value="Genomic_DNA"/>
</dbReference>
<organism evidence="1 2">
    <name type="scientific">Corynascus novoguineensis</name>
    <dbReference type="NCBI Taxonomy" id="1126955"/>
    <lineage>
        <taxon>Eukaryota</taxon>
        <taxon>Fungi</taxon>
        <taxon>Dikarya</taxon>
        <taxon>Ascomycota</taxon>
        <taxon>Pezizomycotina</taxon>
        <taxon>Sordariomycetes</taxon>
        <taxon>Sordariomycetidae</taxon>
        <taxon>Sordariales</taxon>
        <taxon>Chaetomiaceae</taxon>
        <taxon>Corynascus</taxon>
    </lineage>
</organism>
<reference evidence="1" key="2">
    <citation type="submission" date="2023-05" db="EMBL/GenBank/DDBJ databases">
        <authorList>
            <consortium name="Lawrence Berkeley National Laboratory"/>
            <person name="Steindorff A."/>
            <person name="Hensen N."/>
            <person name="Bonometti L."/>
            <person name="Westerberg I."/>
            <person name="Brannstrom I.O."/>
            <person name="Guillou S."/>
            <person name="Cros-Aarteil S."/>
            <person name="Calhoun S."/>
            <person name="Haridas S."/>
            <person name="Kuo A."/>
            <person name="Mondo S."/>
            <person name="Pangilinan J."/>
            <person name="Riley R."/>
            <person name="Labutti K."/>
            <person name="Andreopoulos B."/>
            <person name="Lipzen A."/>
            <person name="Chen C."/>
            <person name="Yanf M."/>
            <person name="Daum C."/>
            <person name="Ng V."/>
            <person name="Clum A."/>
            <person name="Ohm R."/>
            <person name="Martin F."/>
            <person name="Silar P."/>
            <person name="Natvig D."/>
            <person name="Lalanne C."/>
            <person name="Gautier V."/>
            <person name="Ament-Velasquez S.L."/>
            <person name="Kruys A."/>
            <person name="Hutchinson M.I."/>
            <person name="Powell A.J."/>
            <person name="Barry K."/>
            <person name="Miller A.N."/>
            <person name="Grigoriev I.V."/>
            <person name="Debuchy R."/>
            <person name="Gladieux P."/>
            <person name="Thoren M.H."/>
            <person name="Johannesson H."/>
        </authorList>
    </citation>
    <scope>NUCLEOTIDE SEQUENCE</scope>
    <source>
        <strain evidence="1">CBS 359.72</strain>
    </source>
</reference>
<accession>A0AAN7HHA2</accession>
<evidence type="ECO:0000313" key="1">
    <source>
        <dbReference type="EMBL" id="KAK4245447.1"/>
    </source>
</evidence>
<evidence type="ECO:0000313" key="2">
    <source>
        <dbReference type="Proteomes" id="UP001303647"/>
    </source>
</evidence>
<protein>
    <submittedName>
        <fullName evidence="1">Uncharacterized protein</fullName>
    </submittedName>
</protein>
<keyword evidence="2" id="KW-1185">Reference proteome</keyword>
<reference evidence="1" key="1">
    <citation type="journal article" date="2023" name="Mol. Phylogenet. Evol.">
        <title>Genome-scale phylogeny and comparative genomics of the fungal order Sordariales.</title>
        <authorList>
            <person name="Hensen N."/>
            <person name="Bonometti L."/>
            <person name="Westerberg I."/>
            <person name="Brannstrom I.O."/>
            <person name="Guillou S."/>
            <person name="Cros-Aarteil S."/>
            <person name="Calhoun S."/>
            <person name="Haridas S."/>
            <person name="Kuo A."/>
            <person name="Mondo S."/>
            <person name="Pangilinan J."/>
            <person name="Riley R."/>
            <person name="LaButti K."/>
            <person name="Andreopoulos B."/>
            <person name="Lipzen A."/>
            <person name="Chen C."/>
            <person name="Yan M."/>
            <person name="Daum C."/>
            <person name="Ng V."/>
            <person name="Clum A."/>
            <person name="Steindorff A."/>
            <person name="Ohm R.A."/>
            <person name="Martin F."/>
            <person name="Silar P."/>
            <person name="Natvig D.O."/>
            <person name="Lalanne C."/>
            <person name="Gautier V."/>
            <person name="Ament-Velasquez S.L."/>
            <person name="Kruys A."/>
            <person name="Hutchinson M.I."/>
            <person name="Powell A.J."/>
            <person name="Barry K."/>
            <person name="Miller A.N."/>
            <person name="Grigoriev I.V."/>
            <person name="Debuchy R."/>
            <person name="Gladieux P."/>
            <person name="Hiltunen Thoren M."/>
            <person name="Johannesson H."/>
        </authorList>
    </citation>
    <scope>NUCLEOTIDE SEQUENCE</scope>
    <source>
        <strain evidence="1">CBS 359.72</strain>
    </source>
</reference>
<dbReference type="Proteomes" id="UP001303647">
    <property type="component" value="Unassembled WGS sequence"/>
</dbReference>